<keyword evidence="3" id="KW-0479">Metal-binding</keyword>
<protein>
    <submittedName>
        <fullName evidence="7">Uncharacterized protein</fullName>
    </submittedName>
</protein>
<dbReference type="GO" id="GO:0005096">
    <property type="term" value="F:GTPase activator activity"/>
    <property type="evidence" value="ECO:0007669"/>
    <property type="project" value="UniProtKB-KW"/>
</dbReference>
<dbReference type="GO" id="GO:0008289">
    <property type="term" value="F:lipid binding"/>
    <property type="evidence" value="ECO:0007669"/>
    <property type="project" value="UniProtKB-KW"/>
</dbReference>
<dbReference type="PANTHER" id="PTHR45933">
    <property type="entry name" value="PROTEIN C2-DOMAIN ABA-RELATED 4"/>
    <property type="match status" value="1"/>
</dbReference>
<dbReference type="Proteomes" id="UP001054252">
    <property type="component" value="Unassembled WGS sequence"/>
</dbReference>
<keyword evidence="6" id="KW-0472">Membrane</keyword>
<evidence type="ECO:0000256" key="4">
    <source>
        <dbReference type="ARBA" id="ARBA00022837"/>
    </source>
</evidence>
<dbReference type="InterPro" id="IPR035892">
    <property type="entry name" value="C2_domain_sf"/>
</dbReference>
<dbReference type="AlphaFoldDB" id="A0AAV5MBD4"/>
<keyword evidence="8" id="KW-1185">Reference proteome</keyword>
<organism evidence="7 8">
    <name type="scientific">Rubroshorea leprosula</name>
    <dbReference type="NCBI Taxonomy" id="152421"/>
    <lineage>
        <taxon>Eukaryota</taxon>
        <taxon>Viridiplantae</taxon>
        <taxon>Streptophyta</taxon>
        <taxon>Embryophyta</taxon>
        <taxon>Tracheophyta</taxon>
        <taxon>Spermatophyta</taxon>
        <taxon>Magnoliopsida</taxon>
        <taxon>eudicotyledons</taxon>
        <taxon>Gunneridae</taxon>
        <taxon>Pentapetalae</taxon>
        <taxon>rosids</taxon>
        <taxon>malvids</taxon>
        <taxon>Malvales</taxon>
        <taxon>Dipterocarpaceae</taxon>
        <taxon>Rubroshorea</taxon>
    </lineage>
</organism>
<evidence type="ECO:0000313" key="7">
    <source>
        <dbReference type="EMBL" id="GKV47090.1"/>
    </source>
</evidence>
<evidence type="ECO:0000313" key="8">
    <source>
        <dbReference type="Proteomes" id="UP001054252"/>
    </source>
</evidence>
<evidence type="ECO:0000256" key="6">
    <source>
        <dbReference type="ARBA" id="ARBA00023136"/>
    </source>
</evidence>
<dbReference type="GO" id="GO:0046872">
    <property type="term" value="F:metal ion binding"/>
    <property type="evidence" value="ECO:0007669"/>
    <property type="project" value="UniProtKB-KW"/>
</dbReference>
<evidence type="ECO:0000256" key="1">
    <source>
        <dbReference type="ARBA" id="ARBA00004370"/>
    </source>
</evidence>
<dbReference type="PANTHER" id="PTHR45933:SF5">
    <property type="entry name" value="PROTEIN C2-DOMAIN ABA-RELATED 4"/>
    <property type="match status" value="1"/>
</dbReference>
<evidence type="ECO:0000256" key="5">
    <source>
        <dbReference type="ARBA" id="ARBA00023121"/>
    </source>
</evidence>
<keyword evidence="5" id="KW-0446">Lipid-binding</keyword>
<reference evidence="7 8" key="1">
    <citation type="journal article" date="2021" name="Commun. Biol.">
        <title>The genome of Shorea leprosula (Dipterocarpaceae) highlights the ecological relevance of drought in aseasonal tropical rainforests.</title>
        <authorList>
            <person name="Ng K.K.S."/>
            <person name="Kobayashi M.J."/>
            <person name="Fawcett J.A."/>
            <person name="Hatakeyama M."/>
            <person name="Paape T."/>
            <person name="Ng C.H."/>
            <person name="Ang C.C."/>
            <person name="Tnah L.H."/>
            <person name="Lee C.T."/>
            <person name="Nishiyama T."/>
            <person name="Sese J."/>
            <person name="O'Brien M.J."/>
            <person name="Copetti D."/>
            <person name="Mohd Noor M.I."/>
            <person name="Ong R.C."/>
            <person name="Putra M."/>
            <person name="Sireger I.Z."/>
            <person name="Indrioko S."/>
            <person name="Kosugi Y."/>
            <person name="Izuno A."/>
            <person name="Isagi Y."/>
            <person name="Lee S.L."/>
            <person name="Shimizu K.K."/>
        </authorList>
    </citation>
    <scope>NUCLEOTIDE SEQUENCE [LARGE SCALE GENOMIC DNA]</scope>
    <source>
        <strain evidence="7">214</strain>
    </source>
</reference>
<gene>
    <name evidence="7" type="ORF">SLEP1_g54019</name>
</gene>
<proteinExistence type="predicted"/>
<comment type="subcellular location">
    <subcellularLocation>
        <location evidence="1">Membrane</location>
    </subcellularLocation>
</comment>
<name>A0AAV5MBD4_9ROSI</name>
<dbReference type="EMBL" id="BPVZ01000221">
    <property type="protein sequence ID" value="GKV47090.1"/>
    <property type="molecule type" value="Genomic_DNA"/>
</dbReference>
<accession>A0AAV5MBD4</accession>
<sequence>MVMVMQAVYDKDTFSRDDKMGDAEIDIGPIHEAVNLQLECVPAGTIIKKIQPDGQNCLTQESCIVWSNGKVVQNMIMRLQNVECGELELQLEWINVPSSRGH</sequence>
<keyword evidence="2" id="KW-0343">GTPase activation</keyword>
<comment type="caution">
    <text evidence="7">The sequence shown here is derived from an EMBL/GenBank/DDBJ whole genome shotgun (WGS) entry which is preliminary data.</text>
</comment>
<dbReference type="InterPro" id="IPR044562">
    <property type="entry name" value="CAR1-11"/>
</dbReference>
<evidence type="ECO:0000256" key="3">
    <source>
        <dbReference type="ARBA" id="ARBA00022723"/>
    </source>
</evidence>
<dbReference type="GO" id="GO:0016020">
    <property type="term" value="C:membrane"/>
    <property type="evidence" value="ECO:0007669"/>
    <property type="project" value="UniProtKB-SubCell"/>
</dbReference>
<keyword evidence="4" id="KW-0106">Calcium</keyword>
<dbReference type="SUPFAM" id="SSF49562">
    <property type="entry name" value="C2 domain (Calcium/lipid-binding domain, CaLB)"/>
    <property type="match status" value="1"/>
</dbReference>
<evidence type="ECO:0000256" key="2">
    <source>
        <dbReference type="ARBA" id="ARBA00022468"/>
    </source>
</evidence>